<dbReference type="SUPFAM" id="SSF52047">
    <property type="entry name" value="RNI-like"/>
    <property type="match status" value="1"/>
</dbReference>
<proteinExistence type="predicted"/>
<dbReference type="InterPro" id="IPR050216">
    <property type="entry name" value="LRR_domain-containing"/>
</dbReference>
<protein>
    <recommendedName>
        <fullName evidence="4">Disease resistance R13L4/SHOC-2-like LRR domain-containing protein</fullName>
    </recommendedName>
</protein>
<dbReference type="InterPro" id="IPR032675">
    <property type="entry name" value="LRR_dom_sf"/>
</dbReference>
<dbReference type="Proteomes" id="UP001177670">
    <property type="component" value="Unassembled WGS sequence"/>
</dbReference>
<dbReference type="InterPro" id="IPR055414">
    <property type="entry name" value="LRR_R13L4/SHOC2-like"/>
</dbReference>
<dbReference type="EMBL" id="JAHYIQ010000016">
    <property type="protein sequence ID" value="KAK1125256.1"/>
    <property type="molecule type" value="Genomic_DNA"/>
</dbReference>
<evidence type="ECO:0000256" key="2">
    <source>
        <dbReference type="ARBA" id="ARBA00022737"/>
    </source>
</evidence>
<dbReference type="SMART" id="SM00364">
    <property type="entry name" value="LRR_BAC"/>
    <property type="match status" value="5"/>
</dbReference>
<dbReference type="SUPFAM" id="SSF52058">
    <property type="entry name" value="L domain-like"/>
    <property type="match status" value="1"/>
</dbReference>
<evidence type="ECO:0000256" key="1">
    <source>
        <dbReference type="ARBA" id="ARBA00022614"/>
    </source>
</evidence>
<reference evidence="5" key="1">
    <citation type="submission" date="2021-10" db="EMBL/GenBank/DDBJ databases">
        <title>Melipona bicolor Genome sequencing and assembly.</title>
        <authorList>
            <person name="Araujo N.S."/>
            <person name="Arias M.C."/>
        </authorList>
    </citation>
    <scope>NUCLEOTIDE SEQUENCE</scope>
    <source>
        <strain evidence="5">USP_2M_L1-L4_2017</strain>
        <tissue evidence="5">Whole body</tissue>
    </source>
</reference>
<evidence type="ECO:0000259" key="4">
    <source>
        <dbReference type="Pfam" id="PF23598"/>
    </source>
</evidence>
<dbReference type="Gene3D" id="3.80.10.10">
    <property type="entry name" value="Ribonuclease Inhibitor"/>
    <property type="match status" value="3"/>
</dbReference>
<evidence type="ECO:0000313" key="6">
    <source>
        <dbReference type="Proteomes" id="UP001177670"/>
    </source>
</evidence>
<dbReference type="PANTHER" id="PTHR48051">
    <property type="match status" value="1"/>
</dbReference>
<dbReference type="GO" id="GO:0005737">
    <property type="term" value="C:cytoplasm"/>
    <property type="evidence" value="ECO:0007669"/>
    <property type="project" value="TreeGrafter"/>
</dbReference>
<dbReference type="Pfam" id="PF23598">
    <property type="entry name" value="LRR_14"/>
    <property type="match status" value="1"/>
</dbReference>
<feature type="compositionally biased region" description="Acidic residues" evidence="3">
    <location>
        <begin position="506"/>
        <end position="520"/>
    </location>
</feature>
<keyword evidence="6" id="KW-1185">Reference proteome</keyword>
<dbReference type="InterPro" id="IPR001611">
    <property type="entry name" value="Leu-rich_rpt"/>
</dbReference>
<feature type="compositionally biased region" description="Basic and acidic residues" evidence="3">
    <location>
        <begin position="521"/>
        <end position="531"/>
    </location>
</feature>
<evidence type="ECO:0000313" key="5">
    <source>
        <dbReference type="EMBL" id="KAK1125256.1"/>
    </source>
</evidence>
<dbReference type="PROSITE" id="PS51450">
    <property type="entry name" value="LRR"/>
    <property type="match status" value="4"/>
</dbReference>
<feature type="domain" description="Disease resistance R13L4/SHOC-2-like LRR" evidence="4">
    <location>
        <begin position="55"/>
        <end position="236"/>
    </location>
</feature>
<keyword evidence="2" id="KW-0677">Repeat</keyword>
<dbReference type="AlphaFoldDB" id="A0AA40FU32"/>
<organism evidence="5 6">
    <name type="scientific">Melipona bicolor</name>
    <dbReference type="NCBI Taxonomy" id="60889"/>
    <lineage>
        <taxon>Eukaryota</taxon>
        <taxon>Metazoa</taxon>
        <taxon>Ecdysozoa</taxon>
        <taxon>Arthropoda</taxon>
        <taxon>Hexapoda</taxon>
        <taxon>Insecta</taxon>
        <taxon>Pterygota</taxon>
        <taxon>Neoptera</taxon>
        <taxon>Endopterygota</taxon>
        <taxon>Hymenoptera</taxon>
        <taxon>Apocrita</taxon>
        <taxon>Aculeata</taxon>
        <taxon>Apoidea</taxon>
        <taxon>Anthophila</taxon>
        <taxon>Apidae</taxon>
        <taxon>Melipona</taxon>
    </lineage>
</organism>
<sequence length="584" mass="67469">MDLSSGNALLKKATNDTSANDSNISLNEETNNAITNMTGSEIFKTLSLSKLQRPPDGFVNYVSKLVDLNLYNNYLHDLPSSLNMLTGLVFLNLNNNQLCSLPDVICELSNLRKLWACENKINQLPNNLGNLSHLEVLSLNTNQLTNLPNSCAKLNQLEICSLSANKFKKMPNCIAKGMKNLQVLDLSHNKHIDLNIYPKSTNLTTFYAEENGKCTSFPKWILSSNYKKLETVSLNETRFQKFNLPKNVSTCYVKRFFMKQCDLDSKSIERTIAEMTDLEELIIGNNKVFHSNYFSFMPINKKKKPSSVKVIDIQDTGLMEVPKTIERFVNLFDLNLSFNNLLFLPEEICNLKNLSILIMDNNHLACLPENIGKLTSLKELKLRRNELNELPESMNLLYNLEYMDLFDNEFESMPEVIESLSNLKGLDLEQNYFSTERLWYRYKYMRDNLRNYWTNSTYDCEFISGVKSKFLSDNAMDLSPSSDFSESSSFKTEYTFNPLPTNGEYEFNEDWDTSEDSADEFDPHENKEPKPRVYPPLKFYQPYQQVFCPSDFHETRVITRIKKMLENGTLVWSSNHEEGQFEDP</sequence>
<feature type="region of interest" description="Disordered" evidence="3">
    <location>
        <begin position="500"/>
        <end position="534"/>
    </location>
</feature>
<dbReference type="InterPro" id="IPR003591">
    <property type="entry name" value="Leu-rich_rpt_typical-subtyp"/>
</dbReference>
<dbReference type="PANTHER" id="PTHR48051:SF54">
    <property type="entry name" value="LEUCINE-RICH REPEAT-CONTAINING PROTEIN"/>
    <property type="match status" value="1"/>
</dbReference>
<gene>
    <name evidence="5" type="ORF">K0M31_005630</name>
</gene>
<name>A0AA40FU32_9HYME</name>
<evidence type="ECO:0000256" key="3">
    <source>
        <dbReference type="SAM" id="MobiDB-lite"/>
    </source>
</evidence>
<accession>A0AA40FU32</accession>
<keyword evidence="1" id="KW-0433">Leucine-rich repeat</keyword>
<comment type="caution">
    <text evidence="5">The sequence shown here is derived from an EMBL/GenBank/DDBJ whole genome shotgun (WGS) entry which is preliminary data.</text>
</comment>
<dbReference type="SMART" id="SM00369">
    <property type="entry name" value="LRR_TYP"/>
    <property type="match status" value="9"/>
</dbReference>